<keyword evidence="4" id="KW-1185">Reference proteome</keyword>
<dbReference type="InterPro" id="IPR020845">
    <property type="entry name" value="AMP-binding_CS"/>
</dbReference>
<feature type="domain" description="AMP-dependent synthetase/ligase" evidence="1">
    <location>
        <begin position="9"/>
        <end position="361"/>
    </location>
</feature>
<dbReference type="RefSeq" id="WP_083075386.1">
    <property type="nucleotide sequence ID" value="NZ_CP053562.1"/>
</dbReference>
<dbReference type="SUPFAM" id="SSF56801">
    <property type="entry name" value="Acetyl-CoA synthetase-like"/>
    <property type="match status" value="1"/>
</dbReference>
<dbReference type="InterPro" id="IPR000873">
    <property type="entry name" value="AMP-dep_synth/lig_dom"/>
</dbReference>
<gene>
    <name evidence="3" type="ORF">AKL02_008355</name>
</gene>
<dbReference type="PROSITE" id="PS00455">
    <property type="entry name" value="AMP_BINDING"/>
    <property type="match status" value="1"/>
</dbReference>
<dbReference type="Proteomes" id="UP000192422">
    <property type="component" value="Chromosome"/>
</dbReference>
<feature type="domain" description="AMP-binding enzyme C-terminal" evidence="2">
    <location>
        <begin position="411"/>
        <end position="486"/>
    </location>
</feature>
<proteinExistence type="predicted"/>
<dbReference type="InterPro" id="IPR050237">
    <property type="entry name" value="ATP-dep_AMP-bd_enzyme"/>
</dbReference>
<evidence type="ECO:0000313" key="3">
    <source>
        <dbReference type="EMBL" id="QPZ90922.1"/>
    </source>
</evidence>
<organism evidence="3 4">
    <name type="scientific">Thioclava electrotropha</name>
    <dbReference type="NCBI Taxonomy" id="1549850"/>
    <lineage>
        <taxon>Bacteria</taxon>
        <taxon>Pseudomonadati</taxon>
        <taxon>Pseudomonadota</taxon>
        <taxon>Alphaproteobacteria</taxon>
        <taxon>Rhodobacterales</taxon>
        <taxon>Paracoccaceae</taxon>
        <taxon>Thioclava</taxon>
    </lineage>
</organism>
<dbReference type="PANTHER" id="PTHR43767:SF1">
    <property type="entry name" value="NONRIBOSOMAL PEPTIDE SYNTHASE PES1 (EUROFUNG)-RELATED"/>
    <property type="match status" value="1"/>
</dbReference>
<dbReference type="Gene3D" id="3.40.50.12780">
    <property type="entry name" value="N-terminal domain of ligase-like"/>
    <property type="match status" value="1"/>
</dbReference>
<dbReference type="InterPro" id="IPR042099">
    <property type="entry name" value="ANL_N_sf"/>
</dbReference>
<accession>A0ABX6YSW4</accession>
<name>A0ABX6YSW4_9RHOB</name>
<evidence type="ECO:0000313" key="4">
    <source>
        <dbReference type="Proteomes" id="UP000192422"/>
    </source>
</evidence>
<reference evidence="3 4" key="1">
    <citation type="submission" date="2020-05" db="EMBL/GenBank/DDBJ databases">
        <title>Thioclava electrotropha strain Elox9 finished genome.</title>
        <authorList>
            <person name="Rowe A.R."/>
            <person name="Wilbanks E.G."/>
        </authorList>
    </citation>
    <scope>NUCLEOTIDE SEQUENCE [LARGE SCALE GENOMIC DNA]</scope>
    <source>
        <strain evidence="3 4">Elox9</strain>
    </source>
</reference>
<protein>
    <submittedName>
        <fullName evidence="3">AMP-binding protein</fullName>
    </submittedName>
</protein>
<dbReference type="InterPro" id="IPR045851">
    <property type="entry name" value="AMP-bd_C_sf"/>
</dbReference>
<dbReference type="Gene3D" id="3.30.300.30">
    <property type="match status" value="1"/>
</dbReference>
<sequence length="500" mass="53851">MNPAEWLIRSAVRTPDAPALLQGEELRATYAEFADRAARIGAALVAEGIAPGDRVALFAKNCPEYLEAMYGAWFAGAVAVPINGKLHPREAAWIIEASEAKLAFTGGPENDLGVETVDLKGPAYADLLRQAPMPAPVEIAANETVWLFYTSGTTGRPKGVCITSANVQAMCLGYFSDVDSVEPQDAILYAAPMSHGAGLYNFVHVMRGARHVVPRSGGFEADEILDLAPKLQHVSMFAAPTMIRRLVDRARATGRTGEGIKTIVYGGGPMYVADIIDAVDVMGPRFVQIYGQGESPMTITALSRELVADRTHPRWRARLASVGLAHSPVSVRIADPEGRALPAGETGEILVSGAAVMAGYWQNPEASAKALRDGWLWTGDLGTMDADGFVTLQDRSKDVIISGGTNIYPREVEEALLLHPSVHEVAVVGKPDPEWGESVVAFVTPAPGSEIDPAALDQHCCEQIARFKRPKAYRVVTQLPKNNYGKVLKTELRKMVTEED</sequence>
<dbReference type="PANTHER" id="PTHR43767">
    <property type="entry name" value="LONG-CHAIN-FATTY-ACID--COA LIGASE"/>
    <property type="match status" value="1"/>
</dbReference>
<dbReference type="InterPro" id="IPR025110">
    <property type="entry name" value="AMP-bd_C"/>
</dbReference>
<dbReference type="Pfam" id="PF00501">
    <property type="entry name" value="AMP-binding"/>
    <property type="match status" value="1"/>
</dbReference>
<dbReference type="EMBL" id="CP053562">
    <property type="protein sequence ID" value="QPZ90922.1"/>
    <property type="molecule type" value="Genomic_DNA"/>
</dbReference>
<dbReference type="Pfam" id="PF13193">
    <property type="entry name" value="AMP-binding_C"/>
    <property type="match status" value="1"/>
</dbReference>
<evidence type="ECO:0000259" key="2">
    <source>
        <dbReference type="Pfam" id="PF13193"/>
    </source>
</evidence>
<evidence type="ECO:0000259" key="1">
    <source>
        <dbReference type="Pfam" id="PF00501"/>
    </source>
</evidence>